<dbReference type="Gene3D" id="1.25.40.860">
    <property type="match status" value="1"/>
</dbReference>
<gene>
    <name evidence="1" type="ORF">BQ4739_LOCUS14912</name>
</gene>
<name>A0A383WAC2_TETOB</name>
<evidence type="ECO:0000313" key="1">
    <source>
        <dbReference type="EMBL" id="SZX74585.1"/>
    </source>
</evidence>
<dbReference type="AlphaFoldDB" id="A0A383WAC2"/>
<accession>A0A383WAC2</accession>
<dbReference type="EMBL" id="FNXT01001218">
    <property type="protein sequence ID" value="SZX74585.1"/>
    <property type="molecule type" value="Genomic_DNA"/>
</dbReference>
<sequence>MLFVERLLFSWVDSGCCVGGICKIVSRQTDKRVDFRSILTRSALVSSINSMNLLALVPSEVGSAYELLTSEFNPLELCKKLDPLLASLEMRVDHRNGTLHFGSQQLFAYAA</sequence>
<proteinExistence type="predicted"/>
<organism evidence="1 2">
    <name type="scientific">Tetradesmus obliquus</name>
    <name type="common">Green alga</name>
    <name type="synonym">Acutodesmus obliquus</name>
    <dbReference type="NCBI Taxonomy" id="3088"/>
    <lineage>
        <taxon>Eukaryota</taxon>
        <taxon>Viridiplantae</taxon>
        <taxon>Chlorophyta</taxon>
        <taxon>core chlorophytes</taxon>
        <taxon>Chlorophyceae</taxon>
        <taxon>CS clade</taxon>
        <taxon>Sphaeropleales</taxon>
        <taxon>Scenedesmaceae</taxon>
        <taxon>Tetradesmus</taxon>
    </lineage>
</organism>
<dbReference type="STRING" id="3088.A0A383WAC2"/>
<reference evidence="1 2" key="1">
    <citation type="submission" date="2016-10" db="EMBL/GenBank/DDBJ databases">
        <authorList>
            <person name="Cai Z."/>
        </authorList>
    </citation>
    <scope>NUCLEOTIDE SEQUENCE [LARGE SCALE GENOMIC DNA]</scope>
</reference>
<protein>
    <submittedName>
        <fullName evidence="1">Uncharacterized protein</fullName>
    </submittedName>
</protein>
<dbReference type="Proteomes" id="UP000256970">
    <property type="component" value="Unassembled WGS sequence"/>
</dbReference>
<evidence type="ECO:0000313" key="2">
    <source>
        <dbReference type="Proteomes" id="UP000256970"/>
    </source>
</evidence>
<keyword evidence="2" id="KW-1185">Reference proteome</keyword>